<dbReference type="OrthoDB" id="8946276at2759"/>
<dbReference type="AlphaFoldDB" id="A0A9Q1G8E4"/>
<feature type="compositionally biased region" description="Acidic residues" evidence="1">
    <location>
        <begin position="388"/>
        <end position="402"/>
    </location>
</feature>
<dbReference type="PANTHER" id="PTHR38654:SF1">
    <property type="entry name" value="BUCKY BALL"/>
    <property type="match status" value="1"/>
</dbReference>
<proteinExistence type="predicted"/>
<reference evidence="2" key="1">
    <citation type="journal article" date="2023" name="Science">
        <title>Genome structures resolve the early diversification of teleost fishes.</title>
        <authorList>
            <person name="Parey E."/>
            <person name="Louis A."/>
            <person name="Montfort J."/>
            <person name="Bouchez O."/>
            <person name="Roques C."/>
            <person name="Iampietro C."/>
            <person name="Lluch J."/>
            <person name="Castinel A."/>
            <person name="Donnadieu C."/>
            <person name="Desvignes T."/>
            <person name="Floi Bucao C."/>
            <person name="Jouanno E."/>
            <person name="Wen M."/>
            <person name="Mejri S."/>
            <person name="Dirks R."/>
            <person name="Jansen H."/>
            <person name="Henkel C."/>
            <person name="Chen W.J."/>
            <person name="Zahm M."/>
            <person name="Cabau C."/>
            <person name="Klopp C."/>
            <person name="Thompson A.W."/>
            <person name="Robinson-Rechavi M."/>
            <person name="Braasch I."/>
            <person name="Lecointre G."/>
            <person name="Bobe J."/>
            <person name="Postlethwait J.H."/>
            <person name="Berthelot C."/>
            <person name="Roest Crollius H."/>
            <person name="Guiguen Y."/>
        </authorList>
    </citation>
    <scope>NUCLEOTIDE SEQUENCE</scope>
    <source>
        <strain evidence="2">WJC10195</strain>
    </source>
</reference>
<feature type="region of interest" description="Disordered" evidence="1">
    <location>
        <begin position="550"/>
        <end position="580"/>
    </location>
</feature>
<feature type="region of interest" description="Disordered" evidence="1">
    <location>
        <begin position="1"/>
        <end position="229"/>
    </location>
</feature>
<comment type="caution">
    <text evidence="2">The sequence shown here is derived from an EMBL/GenBank/DDBJ whole genome shotgun (WGS) entry which is preliminary data.</text>
</comment>
<gene>
    <name evidence="2" type="ORF">SKAU_G00074680</name>
</gene>
<dbReference type="EMBL" id="JAINUF010000002">
    <property type="protein sequence ID" value="KAJ8376888.1"/>
    <property type="molecule type" value="Genomic_DNA"/>
</dbReference>
<accession>A0A9Q1G8E4</accession>
<name>A0A9Q1G8E4_SYNKA</name>
<sequence>MDGDSKREERSEESEALPVKSSLSSSSSLSVSEGAHSPKSMAPFGSLPGATRKSELSQCHFEELVQEEGWSEGPGGVLPLDSSSIHEESATQKEEEEEEEEDDDEEDEFALHCVPEKLSNAQTDDHGSSADINGQTACGVKVQSESTQGQDPGAAQDGEGPCKKTAAHSRPSPEAPASKLCSWLAEEGAREQSGCEVSKAPQTRPTDAAGGKDDVPEKPPAEPEDPPYRILRLPCDKVTTAGVLQKDDPLWYMNSLSTLIPPHTYLSSFGNTAAYYYSYYPPTAQERLSVLSPSLDELSSRDEMFSTDLEDMDLISGHVYTGGRLAEASRETQDSVGDEGKTKTFQKECPVCPKMKKCASCGSCLPKEMNKSKVRYTHGAYDYRTKEDSDEGQAEEDEDEDDNAKVPRNACETRKPLPKRLPHSKRPLQPPPVRLPLKTKSKKGYCEQPSDPVCLEDQDREYLGVMDCCEEHKTMAKAEKYKGQEPRSAQSRPHPDRQWRESSMASDQDSWESCGVKPRPKSCKPYPTLRGQEKPLHRTSCKTFMCQRSRRTDYDDNEEAEFPQCHRGRGSTKRRHNLEN</sequence>
<evidence type="ECO:0008006" key="4">
    <source>
        <dbReference type="Google" id="ProtNLM"/>
    </source>
</evidence>
<feature type="compositionally biased region" description="Basic residues" evidence="1">
    <location>
        <begin position="416"/>
        <end position="426"/>
    </location>
</feature>
<feature type="compositionally biased region" description="Basic and acidic residues" evidence="1">
    <location>
        <begin position="1"/>
        <end position="10"/>
    </location>
</feature>
<dbReference type="PANTHER" id="PTHR38654">
    <property type="entry name" value="BUCKY BALL-RELATED"/>
    <property type="match status" value="1"/>
</dbReference>
<evidence type="ECO:0000256" key="1">
    <source>
        <dbReference type="SAM" id="MobiDB-lite"/>
    </source>
</evidence>
<feature type="compositionally biased region" description="Low complexity" evidence="1">
    <location>
        <begin position="21"/>
        <end position="32"/>
    </location>
</feature>
<feature type="region of interest" description="Disordered" evidence="1">
    <location>
        <begin position="479"/>
        <end position="535"/>
    </location>
</feature>
<feature type="region of interest" description="Disordered" evidence="1">
    <location>
        <begin position="384"/>
        <end position="449"/>
    </location>
</feature>
<evidence type="ECO:0000313" key="3">
    <source>
        <dbReference type="Proteomes" id="UP001152622"/>
    </source>
</evidence>
<protein>
    <recommendedName>
        <fullName evidence="4">Bucky ball</fullName>
    </recommendedName>
</protein>
<feature type="compositionally biased region" description="Basic and acidic residues" evidence="1">
    <location>
        <begin position="210"/>
        <end position="221"/>
    </location>
</feature>
<evidence type="ECO:0000313" key="2">
    <source>
        <dbReference type="EMBL" id="KAJ8376888.1"/>
    </source>
</evidence>
<feature type="compositionally biased region" description="Basic and acidic residues" evidence="1">
    <location>
        <begin position="52"/>
        <end position="63"/>
    </location>
</feature>
<dbReference type="Proteomes" id="UP001152622">
    <property type="component" value="Chromosome 2"/>
</dbReference>
<feature type="compositionally biased region" description="Basic residues" evidence="1">
    <location>
        <begin position="566"/>
        <end position="580"/>
    </location>
</feature>
<organism evidence="2 3">
    <name type="scientific">Synaphobranchus kaupii</name>
    <name type="common">Kaup's arrowtooth eel</name>
    <dbReference type="NCBI Taxonomy" id="118154"/>
    <lineage>
        <taxon>Eukaryota</taxon>
        <taxon>Metazoa</taxon>
        <taxon>Chordata</taxon>
        <taxon>Craniata</taxon>
        <taxon>Vertebrata</taxon>
        <taxon>Euteleostomi</taxon>
        <taxon>Actinopterygii</taxon>
        <taxon>Neopterygii</taxon>
        <taxon>Teleostei</taxon>
        <taxon>Anguilliformes</taxon>
        <taxon>Synaphobranchidae</taxon>
        <taxon>Synaphobranchus</taxon>
    </lineage>
</organism>
<keyword evidence="3" id="KW-1185">Reference proteome</keyword>
<feature type="compositionally biased region" description="Basic and acidic residues" evidence="1">
    <location>
        <begin position="84"/>
        <end position="93"/>
    </location>
</feature>
<feature type="compositionally biased region" description="Acidic residues" evidence="1">
    <location>
        <begin position="94"/>
        <end position="108"/>
    </location>
</feature>
<dbReference type="InterPro" id="IPR053309">
    <property type="entry name" value="Balbiani_Body_Formation"/>
</dbReference>